<proteinExistence type="inferred from homology"/>
<dbReference type="AlphaFoldDB" id="E4ZLX9"/>
<evidence type="ECO:0000256" key="5">
    <source>
        <dbReference type="ARBA" id="ARBA00022989"/>
    </source>
</evidence>
<dbReference type="GO" id="GO:0005886">
    <property type="term" value="C:plasma membrane"/>
    <property type="evidence" value="ECO:0007669"/>
    <property type="project" value="TreeGrafter"/>
</dbReference>
<dbReference type="PANTHER" id="PTHR43337:SF3">
    <property type="entry name" value="PURINE TRANSPORTER"/>
    <property type="match status" value="1"/>
</dbReference>
<evidence type="ECO:0000313" key="8">
    <source>
        <dbReference type="EMBL" id="CBX92809.1"/>
    </source>
</evidence>
<gene>
    <name evidence="8" type="ORF">LEMA_P055150.1</name>
</gene>
<organism evidence="9">
    <name type="scientific">Leptosphaeria maculans (strain JN3 / isolate v23.1.3 / race Av1-4-5-6-7-8)</name>
    <name type="common">Blackleg fungus</name>
    <name type="synonym">Phoma lingam</name>
    <dbReference type="NCBI Taxonomy" id="985895"/>
    <lineage>
        <taxon>Eukaryota</taxon>
        <taxon>Fungi</taxon>
        <taxon>Dikarya</taxon>
        <taxon>Ascomycota</taxon>
        <taxon>Pezizomycotina</taxon>
        <taxon>Dothideomycetes</taxon>
        <taxon>Pleosporomycetidae</taxon>
        <taxon>Pleosporales</taxon>
        <taxon>Pleosporineae</taxon>
        <taxon>Leptosphaeriaceae</taxon>
        <taxon>Plenodomus</taxon>
        <taxon>Plenodomus lingam/Leptosphaeria maculans species complex</taxon>
    </lineage>
</organism>
<dbReference type="eggNOG" id="ENOG502QQ5E">
    <property type="taxonomic scope" value="Eukaryota"/>
</dbReference>
<dbReference type="STRING" id="985895.E4ZLX9"/>
<evidence type="ECO:0000313" key="9">
    <source>
        <dbReference type="Proteomes" id="UP000002668"/>
    </source>
</evidence>
<reference evidence="9" key="1">
    <citation type="journal article" date="2011" name="Nat. Commun.">
        <title>Effector diversification within compartments of the Leptosphaeria maculans genome affected by Repeat-Induced Point mutations.</title>
        <authorList>
            <person name="Rouxel T."/>
            <person name="Grandaubert J."/>
            <person name="Hane J.K."/>
            <person name="Hoede C."/>
            <person name="van de Wouw A.P."/>
            <person name="Couloux A."/>
            <person name="Dominguez V."/>
            <person name="Anthouard V."/>
            <person name="Bally P."/>
            <person name="Bourras S."/>
            <person name="Cozijnsen A.J."/>
            <person name="Ciuffetti L.M."/>
            <person name="Degrave A."/>
            <person name="Dilmaghani A."/>
            <person name="Duret L."/>
            <person name="Fudal I."/>
            <person name="Goodwin S.B."/>
            <person name="Gout L."/>
            <person name="Glaser N."/>
            <person name="Linglin J."/>
            <person name="Kema G.H.J."/>
            <person name="Lapalu N."/>
            <person name="Lawrence C.B."/>
            <person name="May K."/>
            <person name="Meyer M."/>
            <person name="Ollivier B."/>
            <person name="Poulain J."/>
            <person name="Schoch C.L."/>
            <person name="Simon A."/>
            <person name="Spatafora J.W."/>
            <person name="Stachowiak A."/>
            <person name="Turgeon B.G."/>
            <person name="Tyler B.M."/>
            <person name="Vincent D."/>
            <person name="Weissenbach J."/>
            <person name="Amselem J."/>
            <person name="Quesneville H."/>
            <person name="Oliver R.P."/>
            <person name="Wincker P."/>
            <person name="Balesdent M.-H."/>
            <person name="Howlett B.J."/>
        </authorList>
    </citation>
    <scope>NUCLEOTIDE SEQUENCE [LARGE SCALE GENOMIC DNA]</scope>
    <source>
        <strain evidence="9">JN3 / isolate v23.1.3 / race Av1-4-5-6-7-8</strain>
    </source>
</reference>
<dbReference type="VEuPathDB" id="FungiDB:LEMA_P055150.1"/>
<dbReference type="InterPro" id="IPR006043">
    <property type="entry name" value="NCS2"/>
</dbReference>
<dbReference type="Proteomes" id="UP000002668">
    <property type="component" value="Genome"/>
</dbReference>
<name>E4ZLX9_LEPMJ</name>
<keyword evidence="5 7" id="KW-1133">Transmembrane helix</keyword>
<evidence type="ECO:0000256" key="1">
    <source>
        <dbReference type="ARBA" id="ARBA00004141"/>
    </source>
</evidence>
<dbReference type="GO" id="GO:0015854">
    <property type="term" value="P:guanine transport"/>
    <property type="evidence" value="ECO:0007669"/>
    <property type="project" value="TreeGrafter"/>
</dbReference>
<keyword evidence="6 7" id="KW-0472">Membrane</keyword>
<sequence>MSAIIRWAASLNECVARSSFGRIFRLEGCEHDNEIKNAKFTTEVRAGLTTFFTMAYIIAVNASILSDTGGNCVCNDPDDRYCLNDNKEYDICVQNLHRDLITATAAMAGLSSFLFGFLTNMPVCLAPGMGLNAYFAYQVVGHHGRGPISYSLALTAVFLEGLIFIFLSLIGMRQWLVKVIPSSLKIAAACGIGLYLAEIGLSSASGIGAISGAAQTPLTIAGCPDKYKNEMGECLSHKMTSPTMWLGIMCGGVITAYLMMFKVRSAMIVAILLVSVISWPRDTPVTYFPATELGDHRWDFFKQVVNFRPIRHTLNSLDWDLRKAPGHFAVALFTFLYVDIIDCTATLYSMARFCGVVDPETGDFPRSTLAYCTDATCISIGALLGTSPVTVFVESGAGIAEGGKTGLTAITCGTCFIISMFFAPIFASIPPWATGCTLILVGCLMMRQIVSVNWRYIGDAVPAFVTVMFIPFGYSAAYGLIAGMMIYTALNGLVYITKIVSGGYIVPEDEDHREYWTITPHGRRPWFVGASVWLADRLNHNAKREKDDNASIRSSGSRWENQGRIASYGSSRELQAITTHPLLTDPRQEKVLRKICRQKYTDTQAWLKVSQSVPPAHDGIPFEACRTPHQARRTSPMKRQINATHYVVGRSPAFRASLQLSIQD</sequence>
<feature type="transmembrane region" description="Helical" evidence="7">
    <location>
        <begin position="368"/>
        <end position="393"/>
    </location>
</feature>
<evidence type="ECO:0000256" key="3">
    <source>
        <dbReference type="ARBA" id="ARBA00022448"/>
    </source>
</evidence>
<feature type="transmembrane region" description="Helical" evidence="7">
    <location>
        <begin position="105"/>
        <end position="128"/>
    </location>
</feature>
<dbReference type="Pfam" id="PF00860">
    <property type="entry name" value="Xan_ur_permease"/>
    <property type="match status" value="1"/>
</dbReference>
<feature type="transmembrane region" description="Helical" evidence="7">
    <location>
        <begin position="462"/>
        <end position="490"/>
    </location>
</feature>
<keyword evidence="4 7" id="KW-0812">Transmembrane</keyword>
<dbReference type="OrthoDB" id="431212at2759"/>
<feature type="transmembrane region" description="Helical" evidence="7">
    <location>
        <begin position="328"/>
        <end position="348"/>
    </location>
</feature>
<evidence type="ECO:0000256" key="2">
    <source>
        <dbReference type="ARBA" id="ARBA00005697"/>
    </source>
</evidence>
<dbReference type="EMBL" id="FP929094">
    <property type="protein sequence ID" value="CBX92809.1"/>
    <property type="molecule type" value="Genomic_DNA"/>
</dbReference>
<evidence type="ECO:0000256" key="6">
    <source>
        <dbReference type="ARBA" id="ARBA00023136"/>
    </source>
</evidence>
<feature type="transmembrane region" description="Helical" evidence="7">
    <location>
        <begin position="243"/>
        <end position="261"/>
    </location>
</feature>
<keyword evidence="3" id="KW-0813">Transport</keyword>
<feature type="transmembrane region" description="Helical" evidence="7">
    <location>
        <begin position="432"/>
        <end position="450"/>
    </location>
</feature>
<comment type="similarity">
    <text evidence="2">Belongs to the nucleobase:cation symporter-2 (NCS2) (TC 2.A.40) family. Azg-like subfamily.</text>
</comment>
<evidence type="ECO:0008006" key="10">
    <source>
        <dbReference type="Google" id="ProtNLM"/>
    </source>
</evidence>
<evidence type="ECO:0000256" key="4">
    <source>
        <dbReference type="ARBA" id="ARBA00022692"/>
    </source>
</evidence>
<dbReference type="PANTHER" id="PTHR43337">
    <property type="entry name" value="XANTHINE/URACIL PERMEASE C887.17-RELATED"/>
    <property type="match status" value="1"/>
</dbReference>
<dbReference type="OMA" id="AYCTDAF"/>
<dbReference type="GO" id="GO:0005345">
    <property type="term" value="F:purine nucleobase transmembrane transporter activity"/>
    <property type="evidence" value="ECO:0007669"/>
    <property type="project" value="TreeGrafter"/>
</dbReference>
<dbReference type="InterPro" id="IPR045018">
    <property type="entry name" value="Azg-like"/>
</dbReference>
<evidence type="ECO:0000256" key="7">
    <source>
        <dbReference type="SAM" id="Phobius"/>
    </source>
</evidence>
<dbReference type="InParanoid" id="E4ZLX9"/>
<protein>
    <recommendedName>
        <fullName evidence="10">Purine transporter</fullName>
    </recommendedName>
</protein>
<dbReference type="HOGENOM" id="CLU_024508_3_2_1"/>
<dbReference type="GO" id="GO:0015853">
    <property type="term" value="P:adenine transport"/>
    <property type="evidence" value="ECO:0007669"/>
    <property type="project" value="TreeGrafter"/>
</dbReference>
<feature type="transmembrane region" description="Helical" evidence="7">
    <location>
        <begin position="405"/>
        <end position="426"/>
    </location>
</feature>
<feature type="transmembrane region" description="Helical" evidence="7">
    <location>
        <begin position="148"/>
        <end position="172"/>
    </location>
</feature>
<comment type="subcellular location">
    <subcellularLocation>
        <location evidence="1">Membrane</location>
        <topology evidence="1">Multi-pass membrane protein</topology>
    </subcellularLocation>
</comment>
<keyword evidence="9" id="KW-1185">Reference proteome</keyword>
<accession>E4ZLX9</accession>